<evidence type="ECO:0008006" key="4">
    <source>
        <dbReference type="Google" id="ProtNLM"/>
    </source>
</evidence>
<accession>A0A3S9YL50</accession>
<keyword evidence="1" id="KW-0812">Transmembrane</keyword>
<reference evidence="2 3" key="1">
    <citation type="submission" date="2018-04" db="EMBL/GenBank/DDBJ databases">
        <title>Complete genome sequences of Streptomyces lydicus strain WYEC and characterization of antagonistic properties of biological control agents.</title>
        <authorList>
            <person name="Mariita R.M."/>
            <person name="Sello J.K."/>
        </authorList>
    </citation>
    <scope>NUCLEOTIDE SEQUENCE [LARGE SCALE GENOMIC DNA]</scope>
    <source>
        <strain evidence="2 3">WYEC 108</strain>
    </source>
</reference>
<sequence length="50" mass="5019">MSPHLQALAAGAVIGLMYALLRVRSPAPPLIGLTGLAGMLIGYGLPGAFT</sequence>
<evidence type="ECO:0000313" key="3">
    <source>
        <dbReference type="Proteomes" id="UP000275579"/>
    </source>
</evidence>
<dbReference type="InterPro" id="IPR009872">
    <property type="entry name" value="DUF1427"/>
</dbReference>
<dbReference type="Pfam" id="PF07235">
    <property type="entry name" value="DUF1427"/>
    <property type="match status" value="1"/>
</dbReference>
<proteinExistence type="predicted"/>
<feature type="transmembrane region" description="Helical" evidence="1">
    <location>
        <begin position="6"/>
        <end position="23"/>
    </location>
</feature>
<keyword evidence="1" id="KW-1133">Transmembrane helix</keyword>
<gene>
    <name evidence="2" type="ORF">DDE74_36705</name>
</gene>
<evidence type="ECO:0000313" key="2">
    <source>
        <dbReference type="EMBL" id="AZS75701.1"/>
    </source>
</evidence>
<dbReference type="InterPro" id="IPR020017">
    <property type="entry name" value="XapX_domain"/>
</dbReference>
<dbReference type="NCBIfam" id="TIGR03510">
    <property type="entry name" value="XapX"/>
    <property type="match status" value="1"/>
</dbReference>
<dbReference type="RefSeq" id="WP_127154429.1">
    <property type="nucleotide sequence ID" value="NZ_CP029042.1"/>
</dbReference>
<dbReference type="Proteomes" id="UP000275579">
    <property type="component" value="Chromosome"/>
</dbReference>
<dbReference type="AlphaFoldDB" id="A0A3S9YL50"/>
<name>A0A3S9YL50_9ACTN</name>
<organism evidence="2 3">
    <name type="scientific">Streptomyces lydicus</name>
    <dbReference type="NCBI Taxonomy" id="47763"/>
    <lineage>
        <taxon>Bacteria</taxon>
        <taxon>Bacillati</taxon>
        <taxon>Actinomycetota</taxon>
        <taxon>Actinomycetes</taxon>
        <taxon>Kitasatosporales</taxon>
        <taxon>Streptomycetaceae</taxon>
        <taxon>Streptomyces</taxon>
    </lineage>
</organism>
<evidence type="ECO:0000256" key="1">
    <source>
        <dbReference type="SAM" id="Phobius"/>
    </source>
</evidence>
<dbReference type="EMBL" id="CP029042">
    <property type="protein sequence ID" value="AZS75701.1"/>
    <property type="molecule type" value="Genomic_DNA"/>
</dbReference>
<protein>
    <recommendedName>
        <fullName evidence="4">XapX domain-containing protein</fullName>
    </recommendedName>
</protein>
<keyword evidence="1" id="KW-0472">Membrane</keyword>
<feature type="transmembrane region" description="Helical" evidence="1">
    <location>
        <begin position="30"/>
        <end position="49"/>
    </location>
</feature>